<dbReference type="Pfam" id="PF00892">
    <property type="entry name" value="EamA"/>
    <property type="match status" value="2"/>
</dbReference>
<evidence type="ECO:0000313" key="11">
    <source>
        <dbReference type="Proteomes" id="UP000825179"/>
    </source>
</evidence>
<protein>
    <submittedName>
        <fullName evidence="9">DMT family transporter</fullName>
    </submittedName>
</protein>
<dbReference type="InterPro" id="IPR050638">
    <property type="entry name" value="AA-Vitamin_Transporters"/>
</dbReference>
<dbReference type="eggNOG" id="COG0697">
    <property type="taxonomic scope" value="Bacteria"/>
</dbReference>
<dbReference type="PANTHER" id="PTHR32322">
    <property type="entry name" value="INNER MEMBRANE TRANSPORTER"/>
    <property type="match status" value="1"/>
</dbReference>
<evidence type="ECO:0000256" key="6">
    <source>
        <dbReference type="SAM" id="Phobius"/>
    </source>
</evidence>
<dbReference type="GO" id="GO:0016020">
    <property type="term" value="C:membrane"/>
    <property type="evidence" value="ECO:0007669"/>
    <property type="project" value="UniProtKB-SubCell"/>
</dbReference>
<feature type="transmembrane region" description="Helical" evidence="6">
    <location>
        <begin position="146"/>
        <end position="167"/>
    </location>
</feature>
<sequence length="296" mass="30908">MDSRIAGSLVLLAAVLWGTTGTAQALAPQGASPLAIGAMRLAVGGLSLLCFVLVRGTLSRTKSWPLGPTLIAAVSMALYQPLFFSAVASTGVAVGTVVAIGSAPILAGMLEYVFRGVKPGKRWWLATALAVAGCVLLLGHQGEVSINSLGLLMALGAGFSFAVYTLVSKGLLAQHRPEEVVAVVFSLSAVLLSPLLFFYDLSWLLEMRGWAVVLHLGLVATALAYLLFVRGLTGIPAAHAVTLSLAEPLTAALLGIFLVGEMLTLAAKFGIALLFLGLSLLTVRFRFLQQVNVPKK</sequence>
<keyword evidence="11" id="KW-1185">Reference proteome</keyword>
<dbReference type="OrthoDB" id="9787117at2"/>
<dbReference type="InterPro" id="IPR000620">
    <property type="entry name" value="EamA_dom"/>
</dbReference>
<evidence type="ECO:0000313" key="9">
    <source>
        <dbReference type="EMBL" id="QZT33242.1"/>
    </source>
</evidence>
<evidence type="ECO:0000256" key="1">
    <source>
        <dbReference type="ARBA" id="ARBA00004127"/>
    </source>
</evidence>
<reference evidence="8 10" key="1">
    <citation type="journal article" date="2011" name="J. Bacteriol.">
        <title>Draft genome sequence of the thermoalkaliphilic Caldalkalibacillus thermarum strain TA2.A1.</title>
        <authorList>
            <person name="Kalamorz F."/>
            <person name="Keis S."/>
            <person name="McMillan D.G."/>
            <person name="Olsson K."/>
            <person name="Stanton J.A."/>
            <person name="Stockwell P."/>
            <person name="Black M.A."/>
            <person name="Klingeman D.M."/>
            <person name="Land M.L."/>
            <person name="Han C.S."/>
            <person name="Martin S.L."/>
            <person name="Becher S.A."/>
            <person name="Peddie C.J."/>
            <person name="Morgan H.W."/>
            <person name="Matthies D."/>
            <person name="Preiss L."/>
            <person name="Meier T."/>
            <person name="Brown S.D."/>
            <person name="Cook G.M."/>
        </authorList>
    </citation>
    <scope>NUCLEOTIDE SEQUENCE [LARGE SCALE GENOMIC DNA]</scope>
    <source>
        <strain evidence="8 10">TA2.A1</strain>
    </source>
</reference>
<comment type="similarity">
    <text evidence="2">Belongs to the EamA transporter family.</text>
</comment>
<dbReference type="Proteomes" id="UP000825179">
    <property type="component" value="Chromosome"/>
</dbReference>
<evidence type="ECO:0000256" key="5">
    <source>
        <dbReference type="ARBA" id="ARBA00023136"/>
    </source>
</evidence>
<reference evidence="9" key="3">
    <citation type="submission" date="2021-08" db="EMBL/GenBank/DDBJ databases">
        <authorList>
            <person name="de Jong S."/>
            <person name="van den Broek M."/>
            <person name="Merkel A."/>
            <person name="de la Torre Cortes P."/>
            <person name="Kalamorz F."/>
            <person name="Cook G."/>
            <person name="van Loosdrecht M."/>
            <person name="McMillan D."/>
        </authorList>
    </citation>
    <scope>NUCLEOTIDE SEQUENCE</scope>
    <source>
        <strain evidence="9">TA2.A1</strain>
    </source>
</reference>
<feature type="transmembrane region" description="Helical" evidence="6">
    <location>
        <begin position="179"/>
        <end position="198"/>
    </location>
</feature>
<dbReference type="RefSeq" id="WP_007502334.1">
    <property type="nucleotide sequence ID" value="NZ_AFCE01000036.1"/>
</dbReference>
<feature type="transmembrane region" description="Helical" evidence="6">
    <location>
        <begin position="35"/>
        <end position="54"/>
    </location>
</feature>
<evidence type="ECO:0000256" key="3">
    <source>
        <dbReference type="ARBA" id="ARBA00022692"/>
    </source>
</evidence>
<dbReference type="EMBL" id="CP082237">
    <property type="protein sequence ID" value="QZT33242.1"/>
    <property type="molecule type" value="Genomic_DNA"/>
</dbReference>
<reference evidence="9 11" key="2">
    <citation type="journal article" date="2020" name="Extremophiles">
        <title>Genomic analysis of Caldalkalibacillus thermarum TA2.A1 reveals aerobic alkaliphilic metabolism and evolutionary hallmarks linking alkaliphilic bacteria and plant life.</title>
        <authorList>
            <person name="de Jong S.I."/>
            <person name="van den Broek M.A."/>
            <person name="Merkel A.Y."/>
            <person name="de la Torre Cortes P."/>
            <person name="Kalamorz F."/>
            <person name="Cook G.M."/>
            <person name="van Loosdrecht M.C.M."/>
            <person name="McMillan D.G.G."/>
        </authorList>
    </citation>
    <scope>NUCLEOTIDE SEQUENCE [LARGE SCALE GENOMIC DNA]</scope>
    <source>
        <strain evidence="9 11">TA2.A1</strain>
    </source>
</reference>
<organism evidence="8 10">
    <name type="scientific">Caldalkalibacillus thermarum (strain TA2.A1)</name>
    <dbReference type="NCBI Taxonomy" id="986075"/>
    <lineage>
        <taxon>Bacteria</taxon>
        <taxon>Bacillati</taxon>
        <taxon>Bacillota</taxon>
        <taxon>Bacilli</taxon>
        <taxon>Bacillales</taxon>
        <taxon>Bacillaceae</taxon>
        <taxon>Caldalkalibacillus</taxon>
    </lineage>
</organism>
<comment type="subcellular location">
    <subcellularLocation>
        <location evidence="1">Endomembrane system</location>
        <topology evidence="1">Multi-pass membrane protein</topology>
    </subcellularLocation>
</comment>
<evidence type="ECO:0000313" key="8">
    <source>
        <dbReference type="EMBL" id="EGL84170.1"/>
    </source>
</evidence>
<feature type="transmembrane region" description="Helical" evidence="6">
    <location>
        <begin position="92"/>
        <end position="114"/>
    </location>
</feature>
<feature type="transmembrane region" description="Helical" evidence="6">
    <location>
        <begin position="123"/>
        <end position="140"/>
    </location>
</feature>
<evidence type="ECO:0000259" key="7">
    <source>
        <dbReference type="Pfam" id="PF00892"/>
    </source>
</evidence>
<feature type="transmembrane region" description="Helical" evidence="6">
    <location>
        <begin position="265"/>
        <end position="287"/>
    </location>
</feature>
<dbReference type="EMBL" id="AFCE01000036">
    <property type="protein sequence ID" value="EGL84170.1"/>
    <property type="molecule type" value="Genomic_DNA"/>
</dbReference>
<dbReference type="KEGG" id="cthu:HUR95_13215"/>
<accession>F5L3A8</accession>
<feature type="transmembrane region" description="Helical" evidence="6">
    <location>
        <begin position="210"/>
        <end position="228"/>
    </location>
</feature>
<dbReference type="InterPro" id="IPR037185">
    <property type="entry name" value="EmrE-like"/>
</dbReference>
<keyword evidence="5 6" id="KW-0472">Membrane</keyword>
<dbReference type="SUPFAM" id="SSF103481">
    <property type="entry name" value="Multidrug resistance efflux transporter EmrE"/>
    <property type="match status" value="2"/>
</dbReference>
<evidence type="ECO:0000313" key="10">
    <source>
        <dbReference type="Proteomes" id="UP000010716"/>
    </source>
</evidence>
<keyword evidence="3 6" id="KW-0812">Transmembrane</keyword>
<dbReference type="AlphaFoldDB" id="F5L3A8"/>
<feature type="domain" description="EamA" evidence="7">
    <location>
        <begin position="149"/>
        <end position="282"/>
    </location>
</feature>
<evidence type="ECO:0000256" key="2">
    <source>
        <dbReference type="ARBA" id="ARBA00007362"/>
    </source>
</evidence>
<feature type="domain" description="EamA" evidence="7">
    <location>
        <begin position="8"/>
        <end position="138"/>
    </location>
</feature>
<gene>
    <name evidence="8" type="ORF">CathTA2_0269</name>
    <name evidence="9" type="ORF">HUR95_13215</name>
</gene>
<evidence type="ECO:0000256" key="4">
    <source>
        <dbReference type="ARBA" id="ARBA00022989"/>
    </source>
</evidence>
<keyword evidence="4 6" id="KW-1133">Transmembrane helix</keyword>
<proteinExistence type="inferred from homology"/>
<name>F5L3A8_CALTT</name>
<dbReference type="PANTHER" id="PTHR32322:SF2">
    <property type="entry name" value="EAMA DOMAIN-CONTAINING PROTEIN"/>
    <property type="match status" value="1"/>
</dbReference>
<dbReference type="Proteomes" id="UP000010716">
    <property type="component" value="Unassembled WGS sequence"/>
</dbReference>
<feature type="transmembrane region" description="Helical" evidence="6">
    <location>
        <begin position="240"/>
        <end position="259"/>
    </location>
</feature>
<feature type="transmembrane region" description="Helical" evidence="6">
    <location>
        <begin position="66"/>
        <end position="86"/>
    </location>
</feature>